<evidence type="ECO:0000313" key="2">
    <source>
        <dbReference type="Proteomes" id="UP001139103"/>
    </source>
</evidence>
<dbReference type="Pfam" id="PF09720">
    <property type="entry name" value="Unstab_antitox"/>
    <property type="match status" value="1"/>
</dbReference>
<keyword evidence="2" id="KW-1185">Reference proteome</keyword>
<dbReference type="EMBL" id="JAJKFT010000010">
    <property type="protein sequence ID" value="MCC9631956.1"/>
    <property type="molecule type" value="Genomic_DNA"/>
</dbReference>
<reference evidence="1" key="1">
    <citation type="submission" date="2021-11" db="EMBL/GenBank/DDBJ databases">
        <title>Genome sequence.</title>
        <authorList>
            <person name="Sun Q."/>
        </authorList>
    </citation>
    <scope>NUCLEOTIDE SEQUENCE</scope>
    <source>
        <strain evidence="1">JC732</strain>
    </source>
</reference>
<dbReference type="Proteomes" id="UP001139103">
    <property type="component" value="Unassembled WGS sequence"/>
</dbReference>
<dbReference type="InterPro" id="IPR013406">
    <property type="entry name" value="CHP02574_addiction_mod"/>
</dbReference>
<name>A0A9X1MSB0_9BACT</name>
<evidence type="ECO:0000313" key="1">
    <source>
        <dbReference type="EMBL" id="MCC9631956.1"/>
    </source>
</evidence>
<dbReference type="RefSeq" id="WP_230224816.1">
    <property type="nucleotide sequence ID" value="NZ_JAJKFT010000010.1"/>
</dbReference>
<organism evidence="1 2">
    <name type="scientific">Blastopirellula sediminis</name>
    <dbReference type="NCBI Taxonomy" id="2894196"/>
    <lineage>
        <taxon>Bacteria</taxon>
        <taxon>Pseudomonadati</taxon>
        <taxon>Planctomycetota</taxon>
        <taxon>Planctomycetia</taxon>
        <taxon>Pirellulales</taxon>
        <taxon>Pirellulaceae</taxon>
        <taxon>Blastopirellula</taxon>
    </lineage>
</organism>
<comment type="caution">
    <text evidence="1">The sequence shown here is derived from an EMBL/GenBank/DDBJ whole genome shotgun (WGS) entry which is preliminary data.</text>
</comment>
<gene>
    <name evidence="1" type="ORF">LOC68_26470</name>
</gene>
<dbReference type="NCBIfam" id="TIGR02574">
    <property type="entry name" value="stabl_TIGR02574"/>
    <property type="match status" value="1"/>
</dbReference>
<accession>A0A9X1MSB0</accession>
<proteinExistence type="predicted"/>
<protein>
    <submittedName>
        <fullName evidence="1">Addiction module protein</fullName>
    </submittedName>
</protein>
<sequence>MITPRDEIAQRAMALPPEDRQFLADMLEQSLPYGEFRTPEIAEAWSKELDRRIAAYDRGETNAVDFEAALANMRQALETHRSSKKTP</sequence>
<dbReference type="AlphaFoldDB" id="A0A9X1MSB0"/>